<dbReference type="Proteomes" id="UP001341840">
    <property type="component" value="Unassembled WGS sequence"/>
</dbReference>
<keyword evidence="2" id="KW-1185">Reference proteome</keyword>
<proteinExistence type="predicted"/>
<gene>
    <name evidence="1" type="ORF">PIB30_034197</name>
</gene>
<sequence length="119" mass="13436">MTRVQYSIDIVESQRQGHFEVMFETLAQERAEIMGVQRKIDNHLRTIAKLASSVICHFVSSPPQCLEESQGAITLHSRTRLKEPIIEDSHNAPITPGNVDTQEDEVPIIEKEIARVTNS</sequence>
<dbReference type="EMBL" id="JASCZI010030366">
    <property type="protein sequence ID" value="MED6121879.1"/>
    <property type="molecule type" value="Genomic_DNA"/>
</dbReference>
<comment type="caution">
    <text evidence="1">The sequence shown here is derived from an EMBL/GenBank/DDBJ whole genome shotgun (WGS) entry which is preliminary data.</text>
</comment>
<name>A0ABU6RDD4_9FABA</name>
<protein>
    <submittedName>
        <fullName evidence="1">Uncharacterized protein</fullName>
    </submittedName>
</protein>
<reference evidence="1 2" key="1">
    <citation type="journal article" date="2023" name="Plants (Basel)">
        <title>Bridging the Gap: Combining Genomics and Transcriptomics Approaches to Understand Stylosanthes scabra, an Orphan Legume from the Brazilian Caatinga.</title>
        <authorList>
            <person name="Ferreira-Neto J.R.C."/>
            <person name="da Silva M.D."/>
            <person name="Binneck E."/>
            <person name="de Melo N.F."/>
            <person name="da Silva R.H."/>
            <person name="de Melo A.L.T.M."/>
            <person name="Pandolfi V."/>
            <person name="Bustamante F.O."/>
            <person name="Brasileiro-Vidal A.C."/>
            <person name="Benko-Iseppon A.M."/>
        </authorList>
    </citation>
    <scope>NUCLEOTIDE SEQUENCE [LARGE SCALE GENOMIC DNA]</scope>
    <source>
        <tissue evidence="1">Leaves</tissue>
    </source>
</reference>
<evidence type="ECO:0000313" key="1">
    <source>
        <dbReference type="EMBL" id="MED6121879.1"/>
    </source>
</evidence>
<evidence type="ECO:0000313" key="2">
    <source>
        <dbReference type="Proteomes" id="UP001341840"/>
    </source>
</evidence>
<accession>A0ABU6RDD4</accession>
<organism evidence="1 2">
    <name type="scientific">Stylosanthes scabra</name>
    <dbReference type="NCBI Taxonomy" id="79078"/>
    <lineage>
        <taxon>Eukaryota</taxon>
        <taxon>Viridiplantae</taxon>
        <taxon>Streptophyta</taxon>
        <taxon>Embryophyta</taxon>
        <taxon>Tracheophyta</taxon>
        <taxon>Spermatophyta</taxon>
        <taxon>Magnoliopsida</taxon>
        <taxon>eudicotyledons</taxon>
        <taxon>Gunneridae</taxon>
        <taxon>Pentapetalae</taxon>
        <taxon>rosids</taxon>
        <taxon>fabids</taxon>
        <taxon>Fabales</taxon>
        <taxon>Fabaceae</taxon>
        <taxon>Papilionoideae</taxon>
        <taxon>50 kb inversion clade</taxon>
        <taxon>dalbergioids sensu lato</taxon>
        <taxon>Dalbergieae</taxon>
        <taxon>Pterocarpus clade</taxon>
        <taxon>Stylosanthes</taxon>
    </lineage>
</organism>